<keyword evidence="5" id="KW-0411">Iron-sulfur</keyword>
<dbReference type="EMBL" id="OBEL01000001">
    <property type="protein sequence ID" value="SNZ06239.1"/>
    <property type="molecule type" value="Genomic_DNA"/>
</dbReference>
<dbReference type="Proteomes" id="UP000219439">
    <property type="component" value="Unassembled WGS sequence"/>
</dbReference>
<dbReference type="GO" id="GO:0051539">
    <property type="term" value="F:4 iron, 4 sulfur cluster binding"/>
    <property type="evidence" value="ECO:0007669"/>
    <property type="project" value="UniProtKB-KW"/>
</dbReference>
<feature type="binding site" evidence="6">
    <location>
        <position position="296"/>
    </location>
    <ligand>
        <name>S-adenosyl-L-methionine</name>
        <dbReference type="ChEBI" id="CHEBI:59789"/>
    </ligand>
</feature>
<comment type="similarity">
    <text evidence="6">Belongs to the class I-like SAM-binding methyltransferase superfamily. RNA M5U methyltransferase family.</text>
</comment>
<dbReference type="AlphaFoldDB" id="A0A285N9X3"/>
<dbReference type="InterPro" id="IPR030390">
    <property type="entry name" value="MeTrfase_TrmA_AS"/>
</dbReference>
<feature type="binding site" evidence="6">
    <location>
        <position position="344"/>
    </location>
    <ligand>
        <name>S-adenosyl-L-methionine</name>
        <dbReference type="ChEBI" id="CHEBI:59789"/>
    </ligand>
</feature>
<sequence>MTDPVEVMIESLGAKGDGIAHHDGKAMFVPYALEGERVRITPRGERAELEEVVVSSADRVDAICPLFERCGGCSMQHLASEPYQAWKSNLVKEALASRGFDVPLQPMIATKPGGRRRAVLTARLIGRRLLFGYHEAKSNRIVDVNHCPVLVPELSALLPKLAEVLPLFMTKKGEAKVTLLSTNSGIDVSLANVRDLNGGQTYLKAVQVAEDLDLARLSANGEILLERRPPQLTMGRAHVSPPSGAFTQADATAEHAMVNLVLDAVGDKAKRVIDLFCGSGTFALRLAENSPVWALEGDEAALKALEKGWRFGSNLKGIKIERRDLFRRPVLAMEMKKFDAVVFDPPRAGAKAQAEEIAKSNIPCVVAVSCNPGTLARDLRILVDGGYEIESVTPVDQFLFSAHVECVTVLRKK</sequence>
<dbReference type="SUPFAM" id="SSF53335">
    <property type="entry name" value="S-adenosyl-L-methionine-dependent methyltransferases"/>
    <property type="match status" value="1"/>
</dbReference>
<dbReference type="InterPro" id="IPR002792">
    <property type="entry name" value="TRAM_dom"/>
</dbReference>
<dbReference type="Gene3D" id="2.40.50.140">
    <property type="entry name" value="Nucleic acid-binding proteins"/>
    <property type="match status" value="1"/>
</dbReference>
<evidence type="ECO:0000256" key="4">
    <source>
        <dbReference type="ARBA" id="ARBA00022691"/>
    </source>
</evidence>
<protein>
    <submittedName>
        <fullName evidence="9">23S rRNA m(5)U-1939 methyltransferase</fullName>
    </submittedName>
</protein>
<gene>
    <name evidence="9" type="ORF">SAMN06265368_0353</name>
</gene>
<evidence type="ECO:0000313" key="9">
    <source>
        <dbReference type="EMBL" id="SNZ06239.1"/>
    </source>
</evidence>
<proteinExistence type="inferred from homology"/>
<keyword evidence="1" id="KW-0004">4Fe-4S</keyword>
<dbReference type="GO" id="GO:0070041">
    <property type="term" value="F:rRNA (uridine-C5-)-methyltransferase activity"/>
    <property type="evidence" value="ECO:0007669"/>
    <property type="project" value="TreeGrafter"/>
</dbReference>
<evidence type="ECO:0000259" key="8">
    <source>
        <dbReference type="Pfam" id="PF01938"/>
    </source>
</evidence>
<keyword evidence="1" id="KW-0408">Iron</keyword>
<feature type="active site" description="Nucleophile" evidence="6">
    <location>
        <position position="370"/>
    </location>
</feature>
<dbReference type="PANTHER" id="PTHR11061">
    <property type="entry name" value="RNA M5U METHYLTRANSFERASE"/>
    <property type="match status" value="1"/>
</dbReference>
<keyword evidence="2 6" id="KW-0489">Methyltransferase</keyword>
<feature type="binding site" evidence="6">
    <location>
        <position position="248"/>
    </location>
    <ligand>
        <name>S-adenosyl-L-methionine</name>
        <dbReference type="ChEBI" id="CHEBI:59789"/>
    </ligand>
</feature>
<name>A0A285N9X3_9HYPH</name>
<dbReference type="PROSITE" id="PS51687">
    <property type="entry name" value="SAM_MT_RNA_M5U"/>
    <property type="match status" value="1"/>
</dbReference>
<keyword evidence="10" id="KW-1185">Reference proteome</keyword>
<feature type="binding site" evidence="6">
    <location>
        <position position="276"/>
    </location>
    <ligand>
        <name>S-adenosyl-L-methionine</name>
        <dbReference type="ChEBI" id="CHEBI:59789"/>
    </ligand>
</feature>
<evidence type="ECO:0000256" key="7">
    <source>
        <dbReference type="PROSITE-ProRule" id="PRU10015"/>
    </source>
</evidence>
<dbReference type="PROSITE" id="PS01230">
    <property type="entry name" value="TRMA_1"/>
    <property type="match status" value="1"/>
</dbReference>
<evidence type="ECO:0000256" key="2">
    <source>
        <dbReference type="ARBA" id="ARBA00022603"/>
    </source>
</evidence>
<dbReference type="RefSeq" id="WP_097151687.1">
    <property type="nucleotide sequence ID" value="NZ_OBEL01000001.1"/>
</dbReference>
<dbReference type="Pfam" id="PF01938">
    <property type="entry name" value="TRAM"/>
    <property type="match status" value="1"/>
</dbReference>
<dbReference type="Pfam" id="PF05958">
    <property type="entry name" value="tRNA_U5-meth_tr"/>
    <property type="match status" value="2"/>
</dbReference>
<dbReference type="InterPro" id="IPR029063">
    <property type="entry name" value="SAM-dependent_MTases_sf"/>
</dbReference>
<keyword evidence="3 6" id="KW-0808">Transferase</keyword>
<evidence type="ECO:0000256" key="6">
    <source>
        <dbReference type="PROSITE-ProRule" id="PRU01024"/>
    </source>
</evidence>
<dbReference type="Gene3D" id="3.40.50.150">
    <property type="entry name" value="Vaccinia Virus protein VP39"/>
    <property type="match status" value="1"/>
</dbReference>
<dbReference type="GO" id="GO:0070475">
    <property type="term" value="P:rRNA base methylation"/>
    <property type="evidence" value="ECO:0007669"/>
    <property type="project" value="TreeGrafter"/>
</dbReference>
<keyword evidence="1" id="KW-0479">Metal-binding</keyword>
<dbReference type="InterPro" id="IPR012340">
    <property type="entry name" value="NA-bd_OB-fold"/>
</dbReference>
<evidence type="ECO:0000256" key="3">
    <source>
        <dbReference type="ARBA" id="ARBA00022679"/>
    </source>
</evidence>
<evidence type="ECO:0000256" key="1">
    <source>
        <dbReference type="ARBA" id="ARBA00022485"/>
    </source>
</evidence>
<evidence type="ECO:0000256" key="5">
    <source>
        <dbReference type="ARBA" id="ARBA00023014"/>
    </source>
</evidence>
<reference evidence="9 10" key="1">
    <citation type="submission" date="2017-09" db="EMBL/GenBank/DDBJ databases">
        <authorList>
            <person name="Ehlers B."/>
            <person name="Leendertz F.H."/>
        </authorList>
    </citation>
    <scope>NUCLEOTIDE SEQUENCE [LARGE SCALE GENOMIC DNA]</scope>
    <source>
        <strain evidence="9 10">DSM 18289</strain>
    </source>
</reference>
<feature type="domain" description="TRAM" evidence="8">
    <location>
        <begin position="5"/>
        <end position="40"/>
    </location>
</feature>
<dbReference type="Gene3D" id="2.40.50.1070">
    <property type="match status" value="1"/>
</dbReference>
<dbReference type="InterPro" id="IPR010280">
    <property type="entry name" value="U5_MeTrfase_fam"/>
</dbReference>
<evidence type="ECO:0000313" key="10">
    <source>
        <dbReference type="Proteomes" id="UP000219439"/>
    </source>
</evidence>
<dbReference type="OrthoDB" id="9804590at2"/>
<dbReference type="PANTHER" id="PTHR11061:SF49">
    <property type="entry name" value="23S RRNA (URACIL(1939)-C(5))-METHYLTRANSFERASE RLMD"/>
    <property type="match status" value="1"/>
</dbReference>
<organism evidence="9 10">
    <name type="scientific">Cohaesibacter gelatinilyticus</name>
    <dbReference type="NCBI Taxonomy" id="372072"/>
    <lineage>
        <taxon>Bacteria</taxon>
        <taxon>Pseudomonadati</taxon>
        <taxon>Pseudomonadota</taxon>
        <taxon>Alphaproteobacteria</taxon>
        <taxon>Hyphomicrobiales</taxon>
        <taxon>Cohaesibacteraceae</taxon>
    </lineage>
</organism>
<dbReference type="CDD" id="cd02440">
    <property type="entry name" value="AdoMet_MTases"/>
    <property type="match status" value="1"/>
</dbReference>
<dbReference type="SUPFAM" id="SSF50249">
    <property type="entry name" value="Nucleic acid-binding proteins"/>
    <property type="match status" value="1"/>
</dbReference>
<accession>A0A285N9X3</accession>
<keyword evidence="4 6" id="KW-0949">S-adenosyl-L-methionine</keyword>
<feature type="active site" evidence="7">
    <location>
        <position position="370"/>
    </location>
</feature>